<reference evidence="9" key="1">
    <citation type="submission" date="2020-08" db="EMBL/GenBank/DDBJ databases">
        <title>Spodoptera exigua strain:BAW_Kor-Di-RS1 Genome sequencing and assembly.</title>
        <authorList>
            <person name="Kim J."/>
            <person name="Nam H.Y."/>
            <person name="Kwon M."/>
            <person name="Choi J.H."/>
            <person name="Cho S.R."/>
            <person name="Kim G.-H."/>
        </authorList>
    </citation>
    <scope>NUCLEOTIDE SEQUENCE</scope>
    <source>
        <strain evidence="9">BAW_Kor-Di-RS1</strain>
        <tissue evidence="9">Whole-body</tissue>
    </source>
</reference>
<feature type="domain" description="C2H2-type" evidence="8">
    <location>
        <begin position="165"/>
        <end position="187"/>
    </location>
</feature>
<dbReference type="SMART" id="SM00355">
    <property type="entry name" value="ZnF_C2H2"/>
    <property type="match status" value="6"/>
</dbReference>
<dbReference type="InterPro" id="IPR013087">
    <property type="entry name" value="Znf_C2H2_type"/>
</dbReference>
<dbReference type="GO" id="GO:0005634">
    <property type="term" value="C:nucleus"/>
    <property type="evidence" value="ECO:0007669"/>
    <property type="project" value="UniProtKB-SubCell"/>
</dbReference>
<comment type="subcellular location">
    <subcellularLocation>
        <location evidence="1">Nucleus</location>
    </subcellularLocation>
</comment>
<evidence type="ECO:0000259" key="8">
    <source>
        <dbReference type="PROSITE" id="PS50157"/>
    </source>
</evidence>
<keyword evidence="6" id="KW-0539">Nucleus</keyword>
<evidence type="ECO:0000256" key="5">
    <source>
        <dbReference type="ARBA" id="ARBA00022833"/>
    </source>
</evidence>
<evidence type="ECO:0000256" key="7">
    <source>
        <dbReference type="PROSITE-ProRule" id="PRU00042"/>
    </source>
</evidence>
<feature type="domain" description="C2H2-type" evidence="8">
    <location>
        <begin position="102"/>
        <end position="130"/>
    </location>
</feature>
<dbReference type="PROSITE" id="PS00028">
    <property type="entry name" value="ZINC_FINGER_C2H2_1"/>
    <property type="match status" value="2"/>
</dbReference>
<comment type="caution">
    <text evidence="9">The sequence shown here is derived from an EMBL/GenBank/DDBJ whole genome shotgun (WGS) entry which is preliminary data.</text>
</comment>
<keyword evidence="4 7" id="KW-0863">Zinc-finger</keyword>
<dbReference type="EMBL" id="JACKWZ010000381">
    <property type="protein sequence ID" value="KAF9408462.1"/>
    <property type="molecule type" value="Genomic_DNA"/>
</dbReference>
<evidence type="ECO:0000256" key="6">
    <source>
        <dbReference type="ARBA" id="ARBA00023242"/>
    </source>
</evidence>
<evidence type="ECO:0000256" key="1">
    <source>
        <dbReference type="ARBA" id="ARBA00004123"/>
    </source>
</evidence>
<dbReference type="Gene3D" id="3.30.160.60">
    <property type="entry name" value="Classic Zinc Finger"/>
    <property type="match status" value="2"/>
</dbReference>
<dbReference type="Proteomes" id="UP000648187">
    <property type="component" value="Unassembled WGS sequence"/>
</dbReference>
<proteinExistence type="predicted"/>
<evidence type="ECO:0000313" key="10">
    <source>
        <dbReference type="Proteomes" id="UP000648187"/>
    </source>
</evidence>
<dbReference type="InterPro" id="IPR050888">
    <property type="entry name" value="ZnF_C2H2-type_TF"/>
</dbReference>
<evidence type="ECO:0000256" key="4">
    <source>
        <dbReference type="ARBA" id="ARBA00022771"/>
    </source>
</evidence>
<dbReference type="PANTHER" id="PTHR24406">
    <property type="entry name" value="TRANSCRIPTIONAL REPRESSOR CTCFL-RELATED"/>
    <property type="match status" value="1"/>
</dbReference>
<keyword evidence="3" id="KW-0677">Repeat</keyword>
<keyword evidence="2" id="KW-0479">Metal-binding</keyword>
<keyword evidence="5" id="KW-0862">Zinc</keyword>
<evidence type="ECO:0000313" key="9">
    <source>
        <dbReference type="EMBL" id="KAF9408462.1"/>
    </source>
</evidence>
<dbReference type="AlphaFoldDB" id="A0A835G6S6"/>
<sequence length="372" mass="42965">MFRSPKDMVYQTKPKEIDEIITDDGFNCDLCNSGPYSTEFDVEIHRRSAHKWEIVKALKDDDVAICSICFYIQKDKESLVQHILTDHLCSSPDAKVINREIFVCDYCDHLFFNKDLLIAHIYHFHVAKEVKKVSNIRHNCPKCMKLISAKSTWFHLLSHGVINSRVCPICLKCFNRNAEVLNHVKTHKAHLRCNICGFVTMKEIILSSHLKKHRKDRYFTGKADVSKYFVPCRLIPSTRKQSHVMKGIPMASEVRICVICRTVCLNNDEMLMHIYGDHAPDEKEKSKKYQCVCGEEFFNNVLLKHHIFKMRSGHNVFVGEPQESGEVKHLCTCGMEFPNTLMLKHHVMLIKSMHEPCDEPMVSEDGQLGADL</sequence>
<organism evidence="9 10">
    <name type="scientific">Spodoptera exigua</name>
    <name type="common">Beet armyworm</name>
    <name type="synonym">Noctua fulgens</name>
    <dbReference type="NCBI Taxonomy" id="7107"/>
    <lineage>
        <taxon>Eukaryota</taxon>
        <taxon>Metazoa</taxon>
        <taxon>Ecdysozoa</taxon>
        <taxon>Arthropoda</taxon>
        <taxon>Hexapoda</taxon>
        <taxon>Insecta</taxon>
        <taxon>Pterygota</taxon>
        <taxon>Neoptera</taxon>
        <taxon>Endopterygota</taxon>
        <taxon>Lepidoptera</taxon>
        <taxon>Glossata</taxon>
        <taxon>Ditrysia</taxon>
        <taxon>Noctuoidea</taxon>
        <taxon>Noctuidae</taxon>
        <taxon>Amphipyrinae</taxon>
        <taxon>Spodoptera</taxon>
    </lineage>
</organism>
<keyword evidence="10" id="KW-1185">Reference proteome</keyword>
<dbReference type="PROSITE" id="PS50157">
    <property type="entry name" value="ZINC_FINGER_C2H2_2"/>
    <property type="match status" value="2"/>
</dbReference>
<dbReference type="GO" id="GO:0008270">
    <property type="term" value="F:zinc ion binding"/>
    <property type="evidence" value="ECO:0007669"/>
    <property type="project" value="UniProtKB-KW"/>
</dbReference>
<name>A0A835G6S6_SPOEX</name>
<evidence type="ECO:0000256" key="2">
    <source>
        <dbReference type="ARBA" id="ARBA00022723"/>
    </source>
</evidence>
<protein>
    <recommendedName>
        <fullName evidence="8">C2H2-type domain-containing protein</fullName>
    </recommendedName>
</protein>
<evidence type="ECO:0000256" key="3">
    <source>
        <dbReference type="ARBA" id="ARBA00022737"/>
    </source>
</evidence>
<gene>
    <name evidence="9" type="ORF">HW555_011868</name>
</gene>
<accession>A0A835G6S6</accession>